<dbReference type="Proteomes" id="UP000711614">
    <property type="component" value="Unassembled WGS sequence"/>
</dbReference>
<protein>
    <submittedName>
        <fullName evidence="1">Membrane protein</fullName>
    </submittedName>
</protein>
<evidence type="ECO:0000313" key="1">
    <source>
        <dbReference type="EMBL" id="MBP2411473.1"/>
    </source>
</evidence>
<sequence length="51" mass="5993">MYFFWLVVVPLAIVIILIVVRARQVRRVRELRERSRAAEERAAARPGSKDE</sequence>
<name>A0ABS4YRQ3_9MICC</name>
<accession>A0ABS4YRQ3</accession>
<dbReference type="EMBL" id="JAGIOI010000001">
    <property type="protein sequence ID" value="MBP2411473.1"/>
    <property type="molecule type" value="Genomic_DNA"/>
</dbReference>
<gene>
    <name evidence="1" type="ORF">JOF48_000272</name>
</gene>
<organism evidence="1 2">
    <name type="scientific">Arthrobacter stackebrandtii</name>
    <dbReference type="NCBI Taxonomy" id="272161"/>
    <lineage>
        <taxon>Bacteria</taxon>
        <taxon>Bacillati</taxon>
        <taxon>Actinomycetota</taxon>
        <taxon>Actinomycetes</taxon>
        <taxon>Micrococcales</taxon>
        <taxon>Micrococcaceae</taxon>
        <taxon>Arthrobacter</taxon>
    </lineage>
</organism>
<proteinExistence type="predicted"/>
<keyword evidence="2" id="KW-1185">Reference proteome</keyword>
<reference evidence="1 2" key="1">
    <citation type="submission" date="2021-03" db="EMBL/GenBank/DDBJ databases">
        <title>Sequencing the genomes of 1000 actinobacteria strains.</title>
        <authorList>
            <person name="Klenk H.-P."/>
        </authorList>
    </citation>
    <scope>NUCLEOTIDE SEQUENCE [LARGE SCALE GENOMIC DNA]</scope>
    <source>
        <strain evidence="1 2">DSM 16005</strain>
    </source>
</reference>
<comment type="caution">
    <text evidence="1">The sequence shown here is derived from an EMBL/GenBank/DDBJ whole genome shotgun (WGS) entry which is preliminary data.</text>
</comment>
<evidence type="ECO:0000313" key="2">
    <source>
        <dbReference type="Proteomes" id="UP000711614"/>
    </source>
</evidence>
<dbReference type="RefSeq" id="WP_209676618.1">
    <property type="nucleotide sequence ID" value="NZ_JAGIOI010000001.1"/>
</dbReference>